<dbReference type="AlphaFoldDB" id="A0A834FAV8"/>
<gene>
    <name evidence="1" type="ORF">FQA47_022649</name>
</gene>
<protein>
    <submittedName>
        <fullName evidence="1">Uncharacterized protein</fullName>
    </submittedName>
</protein>
<name>A0A834FAV8_ORYME</name>
<comment type="caution">
    <text evidence="1">The sequence shown here is derived from an EMBL/GenBank/DDBJ whole genome shotgun (WGS) entry which is preliminary data.</text>
</comment>
<evidence type="ECO:0000313" key="1">
    <source>
        <dbReference type="EMBL" id="KAF6731630.1"/>
    </source>
</evidence>
<evidence type="ECO:0000313" key="2">
    <source>
        <dbReference type="Proteomes" id="UP000646548"/>
    </source>
</evidence>
<organism evidence="1 2">
    <name type="scientific">Oryzias melastigma</name>
    <name type="common">Marine medaka</name>
    <dbReference type="NCBI Taxonomy" id="30732"/>
    <lineage>
        <taxon>Eukaryota</taxon>
        <taxon>Metazoa</taxon>
        <taxon>Chordata</taxon>
        <taxon>Craniata</taxon>
        <taxon>Vertebrata</taxon>
        <taxon>Euteleostomi</taxon>
        <taxon>Actinopterygii</taxon>
        <taxon>Neopterygii</taxon>
        <taxon>Teleostei</taxon>
        <taxon>Neoteleostei</taxon>
        <taxon>Acanthomorphata</taxon>
        <taxon>Ovalentaria</taxon>
        <taxon>Atherinomorphae</taxon>
        <taxon>Beloniformes</taxon>
        <taxon>Adrianichthyidae</taxon>
        <taxon>Oryziinae</taxon>
        <taxon>Oryzias</taxon>
    </lineage>
</organism>
<proteinExistence type="predicted"/>
<dbReference type="Proteomes" id="UP000646548">
    <property type="component" value="Unassembled WGS sequence"/>
</dbReference>
<reference evidence="1" key="1">
    <citation type="journal article" name="BMC Genomics">
        <title>Long-read sequencing and de novo genome assembly of marine medaka (Oryzias melastigma).</title>
        <authorList>
            <person name="Liang P."/>
            <person name="Saqib H.S.A."/>
            <person name="Ni X."/>
            <person name="Shen Y."/>
        </authorList>
    </citation>
    <scope>NUCLEOTIDE SEQUENCE</scope>
    <source>
        <strain evidence="1">Bigg-433</strain>
    </source>
</reference>
<dbReference type="EMBL" id="WKFB01000208">
    <property type="protein sequence ID" value="KAF6731630.1"/>
    <property type="molecule type" value="Genomic_DNA"/>
</dbReference>
<accession>A0A834FAV8</accession>
<sequence>MQRGECRRVSVKPLCSRPTQEEEEEEECVSASVGWCNCNDSNSGRCPNIAQPIRDQQVSGEPSYWPEPPWIRLEWPRESEVSIGWPQYRDEEKFFARP</sequence>